<dbReference type="EMBL" id="CAKOGL010000028">
    <property type="protein sequence ID" value="CAH2105261.1"/>
    <property type="molecule type" value="Genomic_DNA"/>
</dbReference>
<feature type="region of interest" description="Disordered" evidence="1">
    <location>
        <begin position="1"/>
        <end position="34"/>
    </location>
</feature>
<proteinExistence type="predicted"/>
<feature type="compositionally biased region" description="Basic and acidic residues" evidence="1">
    <location>
        <begin position="8"/>
        <end position="17"/>
    </location>
</feature>
<evidence type="ECO:0000313" key="2">
    <source>
        <dbReference type="EMBL" id="CAH2105261.1"/>
    </source>
</evidence>
<comment type="caution">
    <text evidence="2">The sequence shown here is derived from an EMBL/GenBank/DDBJ whole genome shotgun (WGS) entry which is preliminary data.</text>
</comment>
<name>A0AAU9V4Y1_EUPED</name>
<keyword evidence="3" id="KW-1185">Reference proteome</keyword>
<accession>A0AAU9V4Y1</accession>
<evidence type="ECO:0000256" key="1">
    <source>
        <dbReference type="SAM" id="MobiDB-lite"/>
    </source>
</evidence>
<protein>
    <submittedName>
        <fullName evidence="2">Uncharacterized protein</fullName>
    </submittedName>
</protein>
<dbReference type="AlphaFoldDB" id="A0AAU9V4Y1"/>
<organism evidence="2 3">
    <name type="scientific">Euphydryas editha</name>
    <name type="common">Edith's checkerspot</name>
    <dbReference type="NCBI Taxonomy" id="104508"/>
    <lineage>
        <taxon>Eukaryota</taxon>
        <taxon>Metazoa</taxon>
        <taxon>Ecdysozoa</taxon>
        <taxon>Arthropoda</taxon>
        <taxon>Hexapoda</taxon>
        <taxon>Insecta</taxon>
        <taxon>Pterygota</taxon>
        <taxon>Neoptera</taxon>
        <taxon>Endopterygota</taxon>
        <taxon>Lepidoptera</taxon>
        <taxon>Glossata</taxon>
        <taxon>Ditrysia</taxon>
        <taxon>Papilionoidea</taxon>
        <taxon>Nymphalidae</taxon>
        <taxon>Nymphalinae</taxon>
        <taxon>Euphydryas</taxon>
    </lineage>
</organism>
<gene>
    <name evidence="2" type="ORF">EEDITHA_LOCUS19545</name>
</gene>
<evidence type="ECO:0000313" key="3">
    <source>
        <dbReference type="Proteomes" id="UP001153954"/>
    </source>
</evidence>
<sequence>MSDSEDEDQKKIVKYADDSSGSSYEDEDVSEQKQDEIGYKSTFKCVIIYCLNVYSYTLSHQLRNTIDPAEKNQQQTQYLPF</sequence>
<dbReference type="Proteomes" id="UP001153954">
    <property type="component" value="Unassembled WGS sequence"/>
</dbReference>
<reference evidence="2" key="1">
    <citation type="submission" date="2022-03" db="EMBL/GenBank/DDBJ databases">
        <authorList>
            <person name="Tunstrom K."/>
        </authorList>
    </citation>
    <scope>NUCLEOTIDE SEQUENCE</scope>
</reference>